<protein>
    <submittedName>
        <fullName evidence="2">Protein involved in gliding motility GldH</fullName>
    </submittedName>
</protein>
<comment type="caution">
    <text evidence="2">The sequence shown here is derived from an EMBL/GenBank/DDBJ whole genome shotgun (WGS) entry which is preliminary data.</text>
</comment>
<dbReference type="InterPro" id="IPR020018">
    <property type="entry name" value="Motility-assoc_lipoprot_GldH"/>
</dbReference>
<reference evidence="2 3" key="1">
    <citation type="submission" date="2019-03" db="EMBL/GenBank/DDBJ databases">
        <title>Genomic Encyclopedia of Archaeal and Bacterial Type Strains, Phase II (KMG-II): from individual species to whole genera.</title>
        <authorList>
            <person name="Goeker M."/>
        </authorList>
    </citation>
    <scope>NUCLEOTIDE SEQUENCE [LARGE SCALE GENOMIC DNA]</scope>
    <source>
        <strain evidence="2 3">DSM 28213</strain>
    </source>
</reference>
<name>A0A4R7F4A1_9FLAO</name>
<gene>
    <name evidence="2" type="ORF">C8P70_11325</name>
</gene>
<dbReference type="AlphaFoldDB" id="A0A4R7F4A1"/>
<dbReference type="EMBL" id="SOAG01000013">
    <property type="protein sequence ID" value="TDS58113.1"/>
    <property type="molecule type" value="Genomic_DNA"/>
</dbReference>
<feature type="signal peptide" evidence="1">
    <location>
        <begin position="1"/>
        <end position="25"/>
    </location>
</feature>
<accession>A0A4R7F4A1</accession>
<dbReference type="OrthoDB" id="982482at2"/>
<dbReference type="NCBIfam" id="TIGR03511">
    <property type="entry name" value="GldH_lipo"/>
    <property type="match status" value="1"/>
</dbReference>
<organism evidence="2 3">
    <name type="scientific">Myroides indicus</name>
    <dbReference type="NCBI Taxonomy" id="1323422"/>
    <lineage>
        <taxon>Bacteria</taxon>
        <taxon>Pseudomonadati</taxon>
        <taxon>Bacteroidota</taxon>
        <taxon>Flavobacteriia</taxon>
        <taxon>Flavobacteriales</taxon>
        <taxon>Flavobacteriaceae</taxon>
        <taxon>Myroides</taxon>
    </lineage>
</organism>
<feature type="chain" id="PRO_5020246378" evidence="1">
    <location>
        <begin position="26"/>
        <end position="163"/>
    </location>
</feature>
<proteinExistence type="predicted"/>
<dbReference type="PROSITE" id="PS51257">
    <property type="entry name" value="PROKAR_LIPOPROTEIN"/>
    <property type="match status" value="1"/>
</dbReference>
<evidence type="ECO:0000313" key="2">
    <source>
        <dbReference type="EMBL" id="TDS58113.1"/>
    </source>
</evidence>
<keyword evidence="1" id="KW-0732">Signal</keyword>
<dbReference type="Pfam" id="PF14109">
    <property type="entry name" value="GldH_lipo"/>
    <property type="match status" value="1"/>
</dbReference>
<evidence type="ECO:0000256" key="1">
    <source>
        <dbReference type="SAM" id="SignalP"/>
    </source>
</evidence>
<sequence>MIANKKYIGILACFLLFLSCGKSSDAVYDKYETTNGEWKKEDVKAFVFETIDTVSNHNIFLNVRANKNYPYSNMFVIFKIYQPDSSVLTDTLQYQMADPDGTLLGNGFSDVKESKLWLKENFIFSQQGDYKFTVEQAVRELGEVEGVSSLKGISDLGIRIEKK</sequence>
<evidence type="ECO:0000313" key="3">
    <source>
        <dbReference type="Proteomes" id="UP000295215"/>
    </source>
</evidence>
<dbReference type="Proteomes" id="UP000295215">
    <property type="component" value="Unassembled WGS sequence"/>
</dbReference>
<dbReference type="RefSeq" id="WP_133712566.1">
    <property type="nucleotide sequence ID" value="NZ_SOAG01000013.1"/>
</dbReference>
<keyword evidence="3" id="KW-1185">Reference proteome</keyword>